<gene>
    <name evidence="3" type="ORF">LCGC14_1127900</name>
</gene>
<dbReference type="Pfam" id="PF00071">
    <property type="entry name" value="Ras"/>
    <property type="match status" value="1"/>
</dbReference>
<dbReference type="InterPro" id="IPR050227">
    <property type="entry name" value="Rab"/>
</dbReference>
<dbReference type="EMBL" id="LAZR01005263">
    <property type="protein sequence ID" value="KKN01426.1"/>
    <property type="molecule type" value="Genomic_DNA"/>
</dbReference>
<sequence>MVLRYCESTFKESYIMTIGSNFSTKSIELPDYPNYNVKLQIWDLAGQKHFSFVRPPFYRGCAATIMTFDLTRRSSFANLHEWKEEVEKVVGPKPTILVGNKLDLAVDGIREVGTKEGEALKDEIGAIAYYEGSAKEGTSVNNIFTEISIAILKATAKI</sequence>
<evidence type="ECO:0000256" key="2">
    <source>
        <dbReference type="ARBA" id="ARBA00023134"/>
    </source>
</evidence>
<dbReference type="Gene3D" id="3.40.50.300">
    <property type="entry name" value="P-loop containing nucleotide triphosphate hydrolases"/>
    <property type="match status" value="1"/>
</dbReference>
<dbReference type="PROSITE" id="PS51420">
    <property type="entry name" value="RHO"/>
    <property type="match status" value="1"/>
</dbReference>
<organism evidence="3">
    <name type="scientific">marine sediment metagenome</name>
    <dbReference type="NCBI Taxonomy" id="412755"/>
    <lineage>
        <taxon>unclassified sequences</taxon>
        <taxon>metagenomes</taxon>
        <taxon>ecological metagenomes</taxon>
    </lineage>
</organism>
<reference evidence="3" key="1">
    <citation type="journal article" date="2015" name="Nature">
        <title>Complex archaea that bridge the gap between prokaryotes and eukaryotes.</title>
        <authorList>
            <person name="Spang A."/>
            <person name="Saw J.H."/>
            <person name="Jorgensen S.L."/>
            <person name="Zaremba-Niedzwiedzka K."/>
            <person name="Martijn J."/>
            <person name="Lind A.E."/>
            <person name="van Eijk R."/>
            <person name="Schleper C."/>
            <person name="Guy L."/>
            <person name="Ettema T.J."/>
        </authorList>
    </citation>
    <scope>NUCLEOTIDE SEQUENCE</scope>
</reference>
<dbReference type="NCBIfam" id="TIGR00231">
    <property type="entry name" value="small_GTP"/>
    <property type="match status" value="1"/>
</dbReference>
<evidence type="ECO:0000313" key="3">
    <source>
        <dbReference type="EMBL" id="KKN01426.1"/>
    </source>
</evidence>
<evidence type="ECO:0008006" key="4">
    <source>
        <dbReference type="Google" id="ProtNLM"/>
    </source>
</evidence>
<dbReference type="SMART" id="SM00173">
    <property type="entry name" value="RAS"/>
    <property type="match status" value="1"/>
</dbReference>
<dbReference type="PROSITE" id="PS51419">
    <property type="entry name" value="RAB"/>
    <property type="match status" value="1"/>
</dbReference>
<dbReference type="SUPFAM" id="SSF52540">
    <property type="entry name" value="P-loop containing nucleoside triphosphate hydrolases"/>
    <property type="match status" value="1"/>
</dbReference>
<dbReference type="InterPro" id="IPR001806">
    <property type="entry name" value="Small_GTPase"/>
</dbReference>
<dbReference type="CDD" id="cd00154">
    <property type="entry name" value="Rab"/>
    <property type="match status" value="1"/>
</dbReference>
<proteinExistence type="predicted"/>
<dbReference type="GO" id="GO:0003924">
    <property type="term" value="F:GTPase activity"/>
    <property type="evidence" value="ECO:0007669"/>
    <property type="project" value="InterPro"/>
</dbReference>
<dbReference type="InterPro" id="IPR005225">
    <property type="entry name" value="Small_GTP-bd"/>
</dbReference>
<accession>A0A0F9PK57</accession>
<dbReference type="PROSITE" id="PS51421">
    <property type="entry name" value="RAS"/>
    <property type="match status" value="1"/>
</dbReference>
<dbReference type="PRINTS" id="PR00449">
    <property type="entry name" value="RASTRNSFRMNG"/>
</dbReference>
<dbReference type="InterPro" id="IPR027417">
    <property type="entry name" value="P-loop_NTPase"/>
</dbReference>
<name>A0A0F9PK57_9ZZZZ</name>
<evidence type="ECO:0000256" key="1">
    <source>
        <dbReference type="ARBA" id="ARBA00022741"/>
    </source>
</evidence>
<dbReference type="GO" id="GO:0005525">
    <property type="term" value="F:GTP binding"/>
    <property type="evidence" value="ECO:0007669"/>
    <property type="project" value="UniProtKB-KW"/>
</dbReference>
<dbReference type="SMART" id="SM00175">
    <property type="entry name" value="RAB"/>
    <property type="match status" value="1"/>
</dbReference>
<dbReference type="AlphaFoldDB" id="A0A0F9PK57"/>
<keyword evidence="2" id="KW-0342">GTP-binding</keyword>
<protein>
    <recommendedName>
        <fullName evidence="4">GTP-binding protein</fullName>
    </recommendedName>
</protein>
<keyword evidence="1" id="KW-0547">Nucleotide-binding</keyword>
<dbReference type="FunFam" id="3.40.50.300:FF:001447">
    <property type="entry name" value="Ras-related protein Rab-1B"/>
    <property type="match status" value="1"/>
</dbReference>
<dbReference type="PANTHER" id="PTHR47977">
    <property type="entry name" value="RAS-RELATED PROTEIN RAB"/>
    <property type="match status" value="1"/>
</dbReference>
<comment type="caution">
    <text evidence="3">The sequence shown here is derived from an EMBL/GenBank/DDBJ whole genome shotgun (WGS) entry which is preliminary data.</text>
</comment>
<dbReference type="SMART" id="SM00174">
    <property type="entry name" value="RHO"/>
    <property type="match status" value="1"/>
</dbReference>